<evidence type="ECO:0000256" key="4">
    <source>
        <dbReference type="ARBA" id="ARBA00022448"/>
    </source>
</evidence>
<dbReference type="PANTHER" id="PTHR12504:SF0">
    <property type="entry name" value="MITOCHONDRIAL IMPORT RECEPTOR SUBUNIT TOM22 HOMOLOG"/>
    <property type="match status" value="1"/>
</dbReference>
<evidence type="ECO:0000256" key="6">
    <source>
        <dbReference type="ARBA" id="ARBA00022787"/>
    </source>
</evidence>
<dbReference type="AlphaFoldDB" id="A0A8K0KHG0"/>
<evidence type="ECO:0000256" key="10">
    <source>
        <dbReference type="ARBA" id="ARBA00023128"/>
    </source>
</evidence>
<keyword evidence="12" id="KW-0675">Receptor</keyword>
<keyword evidence="9" id="KW-0811">Translocation</keyword>
<dbReference type="CDD" id="cd22884">
    <property type="entry name" value="TOM22"/>
    <property type="match status" value="1"/>
</dbReference>
<evidence type="ECO:0000256" key="7">
    <source>
        <dbReference type="ARBA" id="ARBA00022927"/>
    </source>
</evidence>
<keyword evidence="7" id="KW-0653">Protein transport</keyword>
<keyword evidence="11" id="KW-0472">Membrane</keyword>
<evidence type="ECO:0000313" key="13">
    <source>
        <dbReference type="EMBL" id="KAG8235299.1"/>
    </source>
</evidence>
<dbReference type="PANTHER" id="PTHR12504">
    <property type="entry name" value="MITOCHONDRIAL IMPORT RECEPTOR SUBUNIT TOM22"/>
    <property type="match status" value="1"/>
</dbReference>
<keyword evidence="6" id="KW-1000">Mitochondrion outer membrane</keyword>
<proteinExistence type="inferred from homology"/>
<evidence type="ECO:0000313" key="14">
    <source>
        <dbReference type="Proteomes" id="UP000792457"/>
    </source>
</evidence>
<dbReference type="InterPro" id="IPR005683">
    <property type="entry name" value="Tom22"/>
</dbReference>
<name>A0A8K0KHG0_LADFU</name>
<keyword evidence="8" id="KW-1133">Transmembrane helix</keyword>
<keyword evidence="4" id="KW-0813">Transport</keyword>
<evidence type="ECO:0000256" key="1">
    <source>
        <dbReference type="ARBA" id="ARBA00004572"/>
    </source>
</evidence>
<organism evidence="13 14">
    <name type="scientific">Ladona fulva</name>
    <name type="common">Scarce chaser dragonfly</name>
    <name type="synonym">Libellula fulva</name>
    <dbReference type="NCBI Taxonomy" id="123851"/>
    <lineage>
        <taxon>Eukaryota</taxon>
        <taxon>Metazoa</taxon>
        <taxon>Ecdysozoa</taxon>
        <taxon>Arthropoda</taxon>
        <taxon>Hexapoda</taxon>
        <taxon>Insecta</taxon>
        <taxon>Pterygota</taxon>
        <taxon>Palaeoptera</taxon>
        <taxon>Odonata</taxon>
        <taxon>Epiprocta</taxon>
        <taxon>Anisoptera</taxon>
        <taxon>Libelluloidea</taxon>
        <taxon>Libellulidae</taxon>
        <taxon>Ladona</taxon>
    </lineage>
</organism>
<sequence length="151" mass="17110">MDWKLFTITMEVFVSLVEEGDSGMESLATSSKDLTPEKIKEIEDTENDSDDEDLDETLAERLWGLTEMFPERVRDTTYIVTTSAWSTVKGLYKFGCNASWIFFTSSALLFAPVIIEFERSQMEEMQRQQQRQILLGPNAAVSGLGSVPAHR</sequence>
<comment type="subcellular location">
    <subcellularLocation>
        <location evidence="1">Mitochondrion outer membrane</location>
        <topology evidence="1">Single-pass membrane protein</topology>
    </subcellularLocation>
</comment>
<evidence type="ECO:0000256" key="3">
    <source>
        <dbReference type="ARBA" id="ARBA00016229"/>
    </source>
</evidence>
<gene>
    <name evidence="13" type="ORF">J437_LFUL014937</name>
</gene>
<accession>A0A8K0KHG0</accession>
<dbReference type="Proteomes" id="UP000792457">
    <property type="component" value="Unassembled WGS sequence"/>
</dbReference>
<comment type="similarity">
    <text evidence="2">Belongs to the Tom22 family.</text>
</comment>
<evidence type="ECO:0000256" key="2">
    <source>
        <dbReference type="ARBA" id="ARBA00009874"/>
    </source>
</evidence>
<evidence type="ECO:0000256" key="5">
    <source>
        <dbReference type="ARBA" id="ARBA00022692"/>
    </source>
</evidence>
<dbReference type="GO" id="GO:0005741">
    <property type="term" value="C:mitochondrial outer membrane"/>
    <property type="evidence" value="ECO:0007669"/>
    <property type="project" value="UniProtKB-SubCell"/>
</dbReference>
<keyword evidence="5" id="KW-0812">Transmembrane</keyword>
<comment type="caution">
    <text evidence="13">The sequence shown here is derived from an EMBL/GenBank/DDBJ whole genome shotgun (WGS) entry which is preliminary data.</text>
</comment>
<keyword evidence="10" id="KW-0496">Mitochondrion</keyword>
<reference evidence="13" key="2">
    <citation type="submission" date="2017-10" db="EMBL/GenBank/DDBJ databases">
        <title>Ladona fulva Genome sequencing and assembly.</title>
        <authorList>
            <person name="Murali S."/>
            <person name="Richards S."/>
            <person name="Bandaranaike D."/>
            <person name="Bellair M."/>
            <person name="Blankenburg K."/>
            <person name="Chao H."/>
            <person name="Dinh H."/>
            <person name="Doddapaneni H."/>
            <person name="Dugan-Rocha S."/>
            <person name="Elkadiri S."/>
            <person name="Gnanaolivu R."/>
            <person name="Hernandez B."/>
            <person name="Skinner E."/>
            <person name="Javaid M."/>
            <person name="Lee S."/>
            <person name="Li M."/>
            <person name="Ming W."/>
            <person name="Munidasa M."/>
            <person name="Muniz J."/>
            <person name="Nguyen L."/>
            <person name="Hughes D."/>
            <person name="Osuji N."/>
            <person name="Pu L.-L."/>
            <person name="Puazo M."/>
            <person name="Qu C."/>
            <person name="Quiroz J."/>
            <person name="Raj R."/>
            <person name="Weissenberger G."/>
            <person name="Xin Y."/>
            <person name="Zou X."/>
            <person name="Han Y."/>
            <person name="Worley K."/>
            <person name="Muzny D."/>
            <person name="Gibbs R."/>
        </authorList>
    </citation>
    <scope>NUCLEOTIDE SEQUENCE</scope>
    <source>
        <strain evidence="13">Sampled in the wild</strain>
    </source>
</reference>
<dbReference type="EMBL" id="KZ308896">
    <property type="protein sequence ID" value="KAG8235299.1"/>
    <property type="molecule type" value="Genomic_DNA"/>
</dbReference>
<dbReference type="OrthoDB" id="10016939at2759"/>
<evidence type="ECO:0000256" key="8">
    <source>
        <dbReference type="ARBA" id="ARBA00022989"/>
    </source>
</evidence>
<evidence type="ECO:0000256" key="12">
    <source>
        <dbReference type="ARBA" id="ARBA00023170"/>
    </source>
</evidence>
<reference evidence="13" key="1">
    <citation type="submission" date="2013-04" db="EMBL/GenBank/DDBJ databases">
        <authorList>
            <person name="Qu J."/>
            <person name="Murali S.C."/>
            <person name="Bandaranaike D."/>
            <person name="Bellair M."/>
            <person name="Blankenburg K."/>
            <person name="Chao H."/>
            <person name="Dinh H."/>
            <person name="Doddapaneni H."/>
            <person name="Downs B."/>
            <person name="Dugan-Rocha S."/>
            <person name="Elkadiri S."/>
            <person name="Gnanaolivu R.D."/>
            <person name="Hernandez B."/>
            <person name="Javaid M."/>
            <person name="Jayaseelan J.C."/>
            <person name="Lee S."/>
            <person name="Li M."/>
            <person name="Ming W."/>
            <person name="Munidasa M."/>
            <person name="Muniz J."/>
            <person name="Nguyen L."/>
            <person name="Ongeri F."/>
            <person name="Osuji N."/>
            <person name="Pu L.-L."/>
            <person name="Puazo M."/>
            <person name="Qu C."/>
            <person name="Quiroz J."/>
            <person name="Raj R."/>
            <person name="Weissenberger G."/>
            <person name="Xin Y."/>
            <person name="Zou X."/>
            <person name="Han Y."/>
            <person name="Richards S."/>
            <person name="Worley K."/>
            <person name="Muzny D."/>
            <person name="Gibbs R."/>
        </authorList>
    </citation>
    <scope>NUCLEOTIDE SEQUENCE</scope>
    <source>
        <strain evidence="13">Sampled in the wild</strain>
    </source>
</reference>
<keyword evidence="14" id="KW-1185">Reference proteome</keyword>
<dbReference type="GO" id="GO:0006886">
    <property type="term" value="P:intracellular protein transport"/>
    <property type="evidence" value="ECO:0007669"/>
    <property type="project" value="InterPro"/>
</dbReference>
<evidence type="ECO:0000256" key="11">
    <source>
        <dbReference type="ARBA" id="ARBA00023136"/>
    </source>
</evidence>
<protein>
    <recommendedName>
        <fullName evidence="3">Mitochondrial import receptor subunit TOM22 homolog</fullName>
    </recommendedName>
</protein>
<evidence type="ECO:0000256" key="9">
    <source>
        <dbReference type="ARBA" id="ARBA00023010"/>
    </source>
</evidence>
<dbReference type="Pfam" id="PF04281">
    <property type="entry name" value="Tom22"/>
    <property type="match status" value="1"/>
</dbReference>